<evidence type="ECO:0000313" key="3">
    <source>
        <dbReference type="Proteomes" id="UP000663720"/>
    </source>
</evidence>
<organism evidence="2 3">
    <name type="scientific">Desulfonema limicola</name>
    <dbReference type="NCBI Taxonomy" id="45656"/>
    <lineage>
        <taxon>Bacteria</taxon>
        <taxon>Pseudomonadati</taxon>
        <taxon>Thermodesulfobacteriota</taxon>
        <taxon>Desulfobacteria</taxon>
        <taxon>Desulfobacterales</taxon>
        <taxon>Desulfococcaceae</taxon>
        <taxon>Desulfonema</taxon>
    </lineage>
</organism>
<gene>
    <name evidence="2" type="ORF">dnl_24480</name>
</gene>
<protein>
    <submittedName>
        <fullName evidence="2">Uncharacterized protein</fullName>
    </submittedName>
</protein>
<accession>A0A975GGC2</accession>
<name>A0A975GGC2_9BACT</name>
<dbReference type="Proteomes" id="UP000663720">
    <property type="component" value="Chromosome"/>
</dbReference>
<keyword evidence="1" id="KW-1133">Transmembrane helix</keyword>
<reference evidence="2" key="1">
    <citation type="journal article" date="2021" name="Microb. Physiol.">
        <title>Proteogenomic Insights into the Physiology of Marine, Sulfate-Reducing, Filamentous Desulfonema limicola and Desulfonema magnum.</title>
        <authorList>
            <person name="Schnaars V."/>
            <person name="Wohlbrand L."/>
            <person name="Scheve S."/>
            <person name="Hinrichs C."/>
            <person name="Reinhardt R."/>
            <person name="Rabus R."/>
        </authorList>
    </citation>
    <scope>NUCLEOTIDE SEQUENCE</scope>
    <source>
        <strain evidence="2">5ac10</strain>
    </source>
</reference>
<sequence length="71" mass="8669">MNKWSRLYNFLKKTYCLIYSNILIGNILPAAGDFIDMFLKHWYHEKNLDLDFQKYILTDLILLSRYLFFIV</sequence>
<dbReference type="AlphaFoldDB" id="A0A975GGC2"/>
<keyword evidence="1" id="KW-0472">Membrane</keyword>
<evidence type="ECO:0000313" key="2">
    <source>
        <dbReference type="EMBL" id="QTA80156.1"/>
    </source>
</evidence>
<dbReference type="EMBL" id="CP061799">
    <property type="protein sequence ID" value="QTA80156.1"/>
    <property type="molecule type" value="Genomic_DNA"/>
</dbReference>
<feature type="transmembrane region" description="Helical" evidence="1">
    <location>
        <begin position="14"/>
        <end position="32"/>
    </location>
</feature>
<keyword evidence="1" id="KW-0812">Transmembrane</keyword>
<dbReference type="KEGG" id="dli:dnl_24480"/>
<proteinExistence type="predicted"/>
<evidence type="ECO:0000256" key="1">
    <source>
        <dbReference type="SAM" id="Phobius"/>
    </source>
</evidence>
<keyword evidence="3" id="KW-1185">Reference proteome</keyword>